<evidence type="ECO:0000313" key="2">
    <source>
        <dbReference type="EMBL" id="CAH9139699.1"/>
    </source>
</evidence>
<dbReference type="AlphaFoldDB" id="A0AAV0FVH1"/>
<reference evidence="2" key="1">
    <citation type="submission" date="2022-07" db="EMBL/GenBank/DDBJ databases">
        <authorList>
            <person name="Macas J."/>
            <person name="Novak P."/>
            <person name="Neumann P."/>
        </authorList>
    </citation>
    <scope>NUCLEOTIDE SEQUENCE</scope>
</reference>
<dbReference type="InterPro" id="IPR036397">
    <property type="entry name" value="RNaseH_sf"/>
</dbReference>
<feature type="non-terminal residue" evidence="2">
    <location>
        <position position="124"/>
    </location>
</feature>
<protein>
    <recommendedName>
        <fullName evidence="1">GAG-pre-integrase domain-containing protein</fullName>
    </recommendedName>
</protein>
<dbReference type="Proteomes" id="UP001152523">
    <property type="component" value="Unassembled WGS sequence"/>
</dbReference>
<dbReference type="EMBL" id="CAMAPF010001018">
    <property type="protein sequence ID" value="CAH9139699.1"/>
    <property type="molecule type" value="Genomic_DNA"/>
</dbReference>
<gene>
    <name evidence="2" type="ORF">CEPIT_LOCUS37786</name>
</gene>
<comment type="caution">
    <text evidence="2">The sequence shown here is derived from an EMBL/GenBank/DDBJ whole genome shotgun (WGS) entry which is preliminary data.</text>
</comment>
<name>A0AAV0FVH1_9ASTE</name>
<sequence length="124" mass="14002">MPIGVGDRRGGVYYFRSLERAQVHAVAGNDSGDLWHSRLGHPSLKVLRLVTCLNKTVLQSVQNKACDACLRGKQTRYIFSISSARAVEPFELIHCDVWGPYRFSSTCGARYFFTIVDDFSRAVW</sequence>
<accession>A0AAV0FVH1</accession>
<keyword evidence="3" id="KW-1185">Reference proteome</keyword>
<feature type="domain" description="GAG-pre-integrase" evidence="1">
    <location>
        <begin position="11"/>
        <end position="74"/>
    </location>
</feature>
<dbReference type="InterPro" id="IPR039537">
    <property type="entry name" value="Retrotran_Ty1/copia-like"/>
</dbReference>
<dbReference type="PANTHER" id="PTHR42648">
    <property type="entry name" value="TRANSPOSASE, PUTATIVE-RELATED"/>
    <property type="match status" value="1"/>
</dbReference>
<organism evidence="2 3">
    <name type="scientific">Cuscuta epithymum</name>
    <dbReference type="NCBI Taxonomy" id="186058"/>
    <lineage>
        <taxon>Eukaryota</taxon>
        <taxon>Viridiplantae</taxon>
        <taxon>Streptophyta</taxon>
        <taxon>Embryophyta</taxon>
        <taxon>Tracheophyta</taxon>
        <taxon>Spermatophyta</taxon>
        <taxon>Magnoliopsida</taxon>
        <taxon>eudicotyledons</taxon>
        <taxon>Gunneridae</taxon>
        <taxon>Pentapetalae</taxon>
        <taxon>asterids</taxon>
        <taxon>lamiids</taxon>
        <taxon>Solanales</taxon>
        <taxon>Convolvulaceae</taxon>
        <taxon>Cuscuteae</taxon>
        <taxon>Cuscuta</taxon>
        <taxon>Cuscuta subgen. Cuscuta</taxon>
    </lineage>
</organism>
<evidence type="ECO:0000259" key="1">
    <source>
        <dbReference type="Pfam" id="PF13976"/>
    </source>
</evidence>
<dbReference type="InterPro" id="IPR012337">
    <property type="entry name" value="RNaseH-like_sf"/>
</dbReference>
<dbReference type="PANTHER" id="PTHR42648:SF31">
    <property type="entry name" value="RNA-DIRECTED DNA POLYMERASE"/>
    <property type="match status" value="1"/>
</dbReference>
<dbReference type="InterPro" id="IPR025724">
    <property type="entry name" value="GAG-pre-integrase_dom"/>
</dbReference>
<evidence type="ECO:0000313" key="3">
    <source>
        <dbReference type="Proteomes" id="UP001152523"/>
    </source>
</evidence>
<proteinExistence type="predicted"/>
<dbReference type="SUPFAM" id="SSF53098">
    <property type="entry name" value="Ribonuclease H-like"/>
    <property type="match status" value="1"/>
</dbReference>
<dbReference type="Gene3D" id="3.30.420.10">
    <property type="entry name" value="Ribonuclease H-like superfamily/Ribonuclease H"/>
    <property type="match status" value="1"/>
</dbReference>
<dbReference type="GO" id="GO:0003676">
    <property type="term" value="F:nucleic acid binding"/>
    <property type="evidence" value="ECO:0007669"/>
    <property type="project" value="InterPro"/>
</dbReference>
<dbReference type="Pfam" id="PF13976">
    <property type="entry name" value="gag_pre-integrs"/>
    <property type="match status" value="1"/>
</dbReference>